<organism evidence="10 11">
    <name type="scientific">Oikopleura dioica</name>
    <name type="common">Tunicate</name>
    <dbReference type="NCBI Taxonomy" id="34765"/>
    <lineage>
        <taxon>Eukaryota</taxon>
        <taxon>Metazoa</taxon>
        <taxon>Chordata</taxon>
        <taxon>Tunicata</taxon>
        <taxon>Appendicularia</taxon>
        <taxon>Copelata</taxon>
        <taxon>Oikopleuridae</taxon>
        <taxon>Oikopleura</taxon>
    </lineage>
</organism>
<dbReference type="PANTHER" id="PTHR10166">
    <property type="entry name" value="VOLTAGE-DEPENDENT CALCIUM CHANNEL SUBUNIT ALPHA-2/DELTA-RELATED"/>
    <property type="match status" value="1"/>
</dbReference>
<keyword evidence="5" id="KW-1133">Transmembrane helix</keyword>
<accession>A0ABN7SGL7</accession>
<evidence type="ECO:0000259" key="9">
    <source>
        <dbReference type="Pfam" id="PF08399"/>
    </source>
</evidence>
<sequence length="345" mass="39996">MLWVILTLCSCTFAQSDVDEGCENLTRDIGLLLSAGISDYAPKLESVFRRRTDESWRPDRVRNRVNLPQSNYEVSEIVEYRTIINDLLDNSSEKIRKLLFGADQGVTELRKTLLDVYRKKLPVTYNQTEVEKPIEKKYYYNAGYTNTPHENLEEEDPYASIRQNIESLALNKCFGDGQINVSFEQSTVHVPFNVYSLSDDVLTTAVYSTGLDKTFTENAKNSKVLSWQYFASSKGLTRFYPGLKWKLEDEIKRPIDYDARFESWYASSINYPKEIIIMVDSSGSMKGYRKVLAILTIRTIIDSLSDQDFFNVIHFESTPSYLHSCFERTLVRATDFNKQQFKERF</sequence>
<dbReference type="InterPro" id="IPR036465">
    <property type="entry name" value="vWFA_dom_sf"/>
</dbReference>
<protein>
    <submittedName>
        <fullName evidence="10">Oidioi.mRNA.OKI2018_I69.XSR.g15348.t1.cds</fullName>
    </submittedName>
</protein>
<keyword evidence="3 8" id="KW-0732">Signal</keyword>
<feature type="signal peptide" evidence="8">
    <location>
        <begin position="1"/>
        <end position="16"/>
    </location>
</feature>
<dbReference type="InterPro" id="IPR013608">
    <property type="entry name" value="VWA_N"/>
</dbReference>
<dbReference type="Pfam" id="PF08399">
    <property type="entry name" value="VWA_N"/>
    <property type="match status" value="1"/>
</dbReference>
<evidence type="ECO:0000256" key="4">
    <source>
        <dbReference type="ARBA" id="ARBA00022837"/>
    </source>
</evidence>
<keyword evidence="4" id="KW-0106">Calcium</keyword>
<dbReference type="Proteomes" id="UP001158576">
    <property type="component" value="Chromosome XSR"/>
</dbReference>
<keyword evidence="6" id="KW-0472">Membrane</keyword>
<proteinExistence type="predicted"/>
<feature type="chain" id="PRO_5046924335" evidence="8">
    <location>
        <begin position="17"/>
        <end position="345"/>
    </location>
</feature>
<evidence type="ECO:0000313" key="11">
    <source>
        <dbReference type="Proteomes" id="UP001158576"/>
    </source>
</evidence>
<evidence type="ECO:0000313" key="10">
    <source>
        <dbReference type="EMBL" id="CAG5098051.1"/>
    </source>
</evidence>
<reference evidence="10 11" key="1">
    <citation type="submission" date="2021-04" db="EMBL/GenBank/DDBJ databases">
        <authorList>
            <person name="Bliznina A."/>
        </authorList>
    </citation>
    <scope>NUCLEOTIDE SEQUENCE [LARGE SCALE GENOMIC DNA]</scope>
</reference>
<evidence type="ECO:0000256" key="8">
    <source>
        <dbReference type="SAM" id="SignalP"/>
    </source>
</evidence>
<evidence type="ECO:0000256" key="6">
    <source>
        <dbReference type="ARBA" id="ARBA00023136"/>
    </source>
</evidence>
<comment type="subcellular location">
    <subcellularLocation>
        <location evidence="1">Membrane</location>
        <topology evidence="1">Single-pass type I membrane protein</topology>
    </subcellularLocation>
</comment>
<dbReference type="EMBL" id="OU015569">
    <property type="protein sequence ID" value="CAG5098051.1"/>
    <property type="molecule type" value="Genomic_DNA"/>
</dbReference>
<evidence type="ECO:0000256" key="7">
    <source>
        <dbReference type="ARBA" id="ARBA00023180"/>
    </source>
</evidence>
<evidence type="ECO:0000256" key="1">
    <source>
        <dbReference type="ARBA" id="ARBA00004479"/>
    </source>
</evidence>
<keyword evidence="11" id="KW-1185">Reference proteome</keyword>
<name>A0ABN7SGL7_OIKDI</name>
<evidence type="ECO:0000256" key="3">
    <source>
        <dbReference type="ARBA" id="ARBA00022729"/>
    </source>
</evidence>
<evidence type="ECO:0000256" key="2">
    <source>
        <dbReference type="ARBA" id="ARBA00022692"/>
    </source>
</evidence>
<dbReference type="Gene3D" id="3.40.50.410">
    <property type="entry name" value="von Willebrand factor, type A domain"/>
    <property type="match status" value="1"/>
</dbReference>
<dbReference type="InterPro" id="IPR051173">
    <property type="entry name" value="Ca_channel_alpha-2/delta"/>
</dbReference>
<feature type="domain" description="VWA N-terminal" evidence="9">
    <location>
        <begin position="130"/>
        <end position="245"/>
    </location>
</feature>
<dbReference type="PANTHER" id="PTHR10166:SF37">
    <property type="entry name" value="STOLID, ISOFORM H"/>
    <property type="match status" value="1"/>
</dbReference>
<evidence type="ECO:0000256" key="5">
    <source>
        <dbReference type="ARBA" id="ARBA00022989"/>
    </source>
</evidence>
<dbReference type="SUPFAM" id="SSF53300">
    <property type="entry name" value="vWA-like"/>
    <property type="match status" value="1"/>
</dbReference>
<keyword evidence="7" id="KW-0325">Glycoprotein</keyword>
<gene>
    <name evidence="10" type="ORF">OKIOD_LOCUS6906</name>
</gene>
<keyword evidence="2" id="KW-0812">Transmembrane</keyword>